<proteinExistence type="evidence at transcript level"/>
<protein>
    <submittedName>
        <fullName evidence="2">Putative rhodoquinone biosynthesis methyltransferase-like protein RQUA</fullName>
    </submittedName>
</protein>
<feature type="domain" description="Methyltransferase" evidence="1">
    <location>
        <begin position="112"/>
        <end position="199"/>
    </location>
</feature>
<accession>A0A0K0MD65</accession>
<keyword evidence="2" id="KW-0808">Transferase</keyword>
<dbReference type="EMBL" id="KM186978">
    <property type="protein sequence ID" value="AKA62179.1"/>
    <property type="molecule type" value="mRNA"/>
</dbReference>
<dbReference type="NCBIfam" id="NF038261">
    <property type="entry name" value="rhodoquin_RquA"/>
    <property type="match status" value="1"/>
</dbReference>
<dbReference type="CDD" id="cd02440">
    <property type="entry name" value="AdoMet_MTases"/>
    <property type="match status" value="1"/>
</dbReference>
<evidence type="ECO:0000313" key="2">
    <source>
        <dbReference type="EMBL" id="AKA62179.1"/>
    </source>
</evidence>
<name>A0A0K0MD65_9EUKA</name>
<sequence length="272" mass="30797">MNSLRITSLQRCCSIGFRQFSSLRNTFGCRSFLHSSKFFHSTTVRGNDKEELPEYMANTYHWAYVNPRNVALLDNNFVVNTILFGNYIRIQNFALSEIKQGDQVFMPASVYGSACRNIAKAVGEAGRLDIIDISPIQVVRNTRKLSRYPQVTVLRGDARSFDLQAAYDVACSFMLLHEIPDENKSSVVNNVLNSVKVGGKAVFIDYGRPSTLHPVRPILSFVNDWLEPWAKTLWAHPISSFAAPESQDHFVWETERTIFGGVYQKVVAHRIA</sequence>
<dbReference type="Pfam" id="PF13649">
    <property type="entry name" value="Methyltransf_25"/>
    <property type="match status" value="1"/>
</dbReference>
<dbReference type="SUPFAM" id="SSF53335">
    <property type="entry name" value="S-adenosyl-L-methionine-dependent methyltransferases"/>
    <property type="match status" value="1"/>
</dbReference>
<reference evidence="2" key="1">
    <citation type="submission" date="2014-07" db="EMBL/GenBank/DDBJ databases">
        <title>Evolution and cellular localization of rhodoquinone biosynthesis in Pygsuia biforma and other eukaryotes.</title>
        <authorList>
            <person name="Stairs C.W."/>
            <person name="Roger A.J."/>
        </authorList>
    </citation>
    <scope>NUCLEOTIDE SEQUENCE</scope>
</reference>
<dbReference type="InterPro" id="IPR041698">
    <property type="entry name" value="Methyltransf_25"/>
</dbReference>
<organism evidence="2">
    <name type="scientific">Pygsuia biforma</name>
    <dbReference type="NCBI Taxonomy" id="1277256"/>
    <lineage>
        <taxon>Eukaryota</taxon>
        <taxon>Breviatea</taxon>
        <taxon>Pygsuia</taxon>
    </lineage>
</organism>
<dbReference type="GO" id="GO:0032259">
    <property type="term" value="P:methylation"/>
    <property type="evidence" value="ECO:0007669"/>
    <property type="project" value="UniProtKB-KW"/>
</dbReference>
<evidence type="ECO:0000259" key="1">
    <source>
        <dbReference type="Pfam" id="PF13649"/>
    </source>
</evidence>
<keyword evidence="2" id="KW-0489">Methyltransferase</keyword>
<dbReference type="GO" id="GO:0008168">
    <property type="term" value="F:methyltransferase activity"/>
    <property type="evidence" value="ECO:0007669"/>
    <property type="project" value="UniProtKB-KW"/>
</dbReference>
<dbReference type="Gene3D" id="3.40.50.150">
    <property type="entry name" value="Vaccinia Virus protein VP39"/>
    <property type="match status" value="1"/>
</dbReference>
<dbReference type="AlphaFoldDB" id="A0A0K0MD65"/>
<dbReference type="InterPro" id="IPR029063">
    <property type="entry name" value="SAM-dependent_MTases_sf"/>
</dbReference>